<feature type="region of interest" description="Disordered" evidence="1">
    <location>
        <begin position="60"/>
        <end position="95"/>
    </location>
</feature>
<evidence type="ECO:0000313" key="3">
    <source>
        <dbReference type="WBParaSite" id="L893_g21647.t1"/>
    </source>
</evidence>
<protein>
    <submittedName>
        <fullName evidence="3">Uncharacterized protein</fullName>
    </submittedName>
</protein>
<feature type="region of interest" description="Disordered" evidence="1">
    <location>
        <begin position="108"/>
        <end position="127"/>
    </location>
</feature>
<dbReference type="Proteomes" id="UP000095287">
    <property type="component" value="Unplaced"/>
</dbReference>
<name>A0A1I7Z0N7_9BILA</name>
<proteinExistence type="predicted"/>
<evidence type="ECO:0000313" key="2">
    <source>
        <dbReference type="Proteomes" id="UP000095287"/>
    </source>
</evidence>
<keyword evidence="2" id="KW-1185">Reference proteome</keyword>
<feature type="compositionally biased region" description="Polar residues" evidence="1">
    <location>
        <begin position="66"/>
        <end position="95"/>
    </location>
</feature>
<accession>A0A1I7Z0N7</accession>
<dbReference type="AlphaFoldDB" id="A0A1I7Z0N7"/>
<dbReference type="WBParaSite" id="L893_g21647.t1">
    <property type="protein sequence ID" value="L893_g21647.t1"/>
    <property type="gene ID" value="L893_g21647"/>
</dbReference>
<sequence>MNANLAPHKSLCNRRRNQSPGESPPYDDVRGITPALPGVIDSAASCCVVVRVTQKIDVRRFDSRSPGKTGSSGQNSALSTLQQEQQQLRGNSEQARLNCRSTRTFCIPRNTKLKDPTPDKSTFQSCH</sequence>
<reference evidence="3" key="1">
    <citation type="submission" date="2016-11" db="UniProtKB">
        <authorList>
            <consortium name="WormBaseParasite"/>
        </authorList>
    </citation>
    <scope>IDENTIFICATION</scope>
</reference>
<organism evidence="2 3">
    <name type="scientific">Steinernema glaseri</name>
    <dbReference type="NCBI Taxonomy" id="37863"/>
    <lineage>
        <taxon>Eukaryota</taxon>
        <taxon>Metazoa</taxon>
        <taxon>Ecdysozoa</taxon>
        <taxon>Nematoda</taxon>
        <taxon>Chromadorea</taxon>
        <taxon>Rhabditida</taxon>
        <taxon>Tylenchina</taxon>
        <taxon>Panagrolaimomorpha</taxon>
        <taxon>Strongyloidoidea</taxon>
        <taxon>Steinernematidae</taxon>
        <taxon>Steinernema</taxon>
    </lineage>
</organism>
<evidence type="ECO:0000256" key="1">
    <source>
        <dbReference type="SAM" id="MobiDB-lite"/>
    </source>
</evidence>
<feature type="region of interest" description="Disordered" evidence="1">
    <location>
        <begin position="1"/>
        <end position="34"/>
    </location>
</feature>